<dbReference type="AlphaFoldDB" id="F2UN12"/>
<dbReference type="Gene3D" id="2.20.25.350">
    <property type="match status" value="1"/>
</dbReference>
<dbReference type="GO" id="GO:0005525">
    <property type="term" value="F:GTP binding"/>
    <property type="evidence" value="ECO:0007669"/>
    <property type="project" value="UniProtKB-KW"/>
</dbReference>
<protein>
    <submittedName>
        <fullName evidence="8">eIF5 protein</fullName>
    </submittedName>
</protein>
<feature type="compositionally biased region" description="Low complexity" evidence="6">
    <location>
        <begin position="414"/>
        <end position="423"/>
    </location>
</feature>
<feature type="compositionally biased region" description="Acidic residues" evidence="6">
    <location>
        <begin position="429"/>
        <end position="442"/>
    </location>
</feature>
<dbReference type="KEGG" id="sre:PTSG_09209"/>
<comment type="similarity">
    <text evidence="1">Belongs to the eIF-2-beta/eIF-5 family.</text>
</comment>
<dbReference type="Pfam" id="PF01873">
    <property type="entry name" value="eIF-5_eIF-2B"/>
    <property type="match status" value="1"/>
</dbReference>
<evidence type="ECO:0000313" key="9">
    <source>
        <dbReference type="Proteomes" id="UP000007799"/>
    </source>
</evidence>
<dbReference type="GO" id="GO:0001732">
    <property type="term" value="P:formation of cytoplasmic translation initiation complex"/>
    <property type="evidence" value="ECO:0007669"/>
    <property type="project" value="TreeGrafter"/>
</dbReference>
<dbReference type="FunCoup" id="F2UN12">
    <property type="interactions" value="1726"/>
</dbReference>
<keyword evidence="9" id="KW-1185">Reference proteome</keyword>
<accession>F2UN12</accession>
<dbReference type="InterPro" id="IPR045196">
    <property type="entry name" value="IF2/IF5"/>
</dbReference>
<dbReference type="PROSITE" id="PS51363">
    <property type="entry name" value="W2"/>
    <property type="match status" value="1"/>
</dbReference>
<feature type="compositionally biased region" description="Acidic residues" evidence="6">
    <location>
        <begin position="388"/>
        <end position="413"/>
    </location>
</feature>
<dbReference type="InterPro" id="IPR003307">
    <property type="entry name" value="W2_domain"/>
</dbReference>
<dbReference type="InParanoid" id="F2UN12"/>
<dbReference type="GeneID" id="16070005"/>
<keyword evidence="3" id="KW-0547">Nucleotide-binding</keyword>
<evidence type="ECO:0000256" key="3">
    <source>
        <dbReference type="ARBA" id="ARBA00022741"/>
    </source>
</evidence>
<evidence type="ECO:0000259" key="7">
    <source>
        <dbReference type="PROSITE" id="PS51363"/>
    </source>
</evidence>
<dbReference type="InterPro" id="IPR016190">
    <property type="entry name" value="Transl_init_fac_IF2/IF5_Zn-bd"/>
</dbReference>
<dbReference type="GO" id="GO:0071074">
    <property type="term" value="F:eukaryotic initiation factor eIF2 binding"/>
    <property type="evidence" value="ECO:0007669"/>
    <property type="project" value="TreeGrafter"/>
</dbReference>
<dbReference type="SMART" id="SM00653">
    <property type="entry name" value="eIF2B_5"/>
    <property type="match status" value="1"/>
</dbReference>
<dbReference type="OMA" id="YRYKMEK"/>
<feature type="compositionally biased region" description="Acidic residues" evidence="6">
    <location>
        <begin position="193"/>
        <end position="213"/>
    </location>
</feature>
<dbReference type="GO" id="GO:0003743">
    <property type="term" value="F:translation initiation factor activity"/>
    <property type="evidence" value="ECO:0007669"/>
    <property type="project" value="UniProtKB-KW"/>
</dbReference>
<keyword evidence="4" id="KW-0648">Protein biosynthesis</keyword>
<dbReference type="PANTHER" id="PTHR23001">
    <property type="entry name" value="EUKARYOTIC TRANSLATION INITIATION FACTOR"/>
    <property type="match status" value="1"/>
</dbReference>
<dbReference type="GO" id="GO:0005092">
    <property type="term" value="F:GDP-dissociation inhibitor activity"/>
    <property type="evidence" value="ECO:0007669"/>
    <property type="project" value="TreeGrafter"/>
</dbReference>
<dbReference type="STRING" id="946362.F2UN12"/>
<gene>
    <name evidence="8" type="ORF">PTSG_09209</name>
</gene>
<dbReference type="EMBL" id="GL832983">
    <property type="protein sequence ID" value="EGD78511.1"/>
    <property type="molecule type" value="Genomic_DNA"/>
</dbReference>
<evidence type="ECO:0000256" key="2">
    <source>
        <dbReference type="ARBA" id="ARBA00022540"/>
    </source>
</evidence>
<evidence type="ECO:0000256" key="4">
    <source>
        <dbReference type="ARBA" id="ARBA00022917"/>
    </source>
</evidence>
<keyword evidence="5" id="KW-0342">GTP-binding</keyword>
<feature type="region of interest" description="Disordered" evidence="6">
    <location>
        <begin position="150"/>
        <end position="222"/>
    </location>
</feature>
<dbReference type="SUPFAM" id="SSF48371">
    <property type="entry name" value="ARM repeat"/>
    <property type="match status" value="1"/>
</dbReference>
<feature type="region of interest" description="Disordered" evidence="6">
    <location>
        <begin position="388"/>
        <end position="442"/>
    </location>
</feature>
<sequence>MTAVLNVNRSIDDPFYRYKMPAVIAKVEGKGNGIKTVIPNMSEIAKALDRPPSYPTKYFGIELGAQTKMDEKNDRYIVNGAHTADDLQNTLDGFIQKFVLCPSCDNPETELRVSKKTIKQKCAACGYSGQLKHAGHRLYNFIINHPPKTSAVKKAKAAKKASEGEKKASNGDGKAKPAAKADDDDAAFAGDIEAPELDTERNDDDEEWTEDTSAEAVRRREESQLTGAVSKLMASADADLPMDERVNLFHAFLKERVDQEPFPTKEVIDKALVLDVLDAAGVVLVEVLLEGSNILALLKKYQAVLQHFCLDRPKVQRRLLNGIEIKVKAGDISIKQMPTVLNALYQLDIIDEESFFGWHKKVSKRYVDKALSADIRKHAQPFIDWLQEADEEESDSDEEEDGGASAADDDDDVVTFAATADAANPPAKEEEEEDDDIDIDAI</sequence>
<dbReference type="Gene3D" id="3.30.30.170">
    <property type="match status" value="1"/>
</dbReference>
<dbReference type="SUPFAM" id="SSF75689">
    <property type="entry name" value="Zinc-binding domain of translation initiation factor 2 beta"/>
    <property type="match status" value="1"/>
</dbReference>
<dbReference type="RefSeq" id="XP_004989460.1">
    <property type="nucleotide sequence ID" value="XM_004989403.1"/>
</dbReference>
<dbReference type="Gene3D" id="1.25.40.180">
    <property type="match status" value="1"/>
</dbReference>
<name>F2UN12_SALR5</name>
<evidence type="ECO:0000256" key="5">
    <source>
        <dbReference type="ARBA" id="ARBA00023134"/>
    </source>
</evidence>
<evidence type="ECO:0000256" key="1">
    <source>
        <dbReference type="ARBA" id="ARBA00010397"/>
    </source>
</evidence>
<dbReference type="InterPro" id="IPR016189">
    <property type="entry name" value="Transl_init_fac_IF2/IF5_N"/>
</dbReference>
<dbReference type="InterPro" id="IPR002735">
    <property type="entry name" value="Transl_init_fac_IF2/IF5_dom"/>
</dbReference>
<feature type="domain" description="W2" evidence="7">
    <location>
        <begin position="239"/>
        <end position="396"/>
    </location>
</feature>
<evidence type="ECO:0000313" key="8">
    <source>
        <dbReference type="EMBL" id="EGD78511.1"/>
    </source>
</evidence>
<dbReference type="GO" id="GO:0005829">
    <property type="term" value="C:cytosol"/>
    <property type="evidence" value="ECO:0007669"/>
    <property type="project" value="TreeGrafter"/>
</dbReference>
<proteinExistence type="inferred from homology"/>
<evidence type="ECO:0000256" key="6">
    <source>
        <dbReference type="SAM" id="MobiDB-lite"/>
    </source>
</evidence>
<organism evidence="9">
    <name type="scientific">Salpingoeca rosetta (strain ATCC 50818 / BSB-021)</name>
    <dbReference type="NCBI Taxonomy" id="946362"/>
    <lineage>
        <taxon>Eukaryota</taxon>
        <taxon>Choanoflagellata</taxon>
        <taxon>Craspedida</taxon>
        <taxon>Salpingoecidae</taxon>
        <taxon>Salpingoeca</taxon>
    </lineage>
</organism>
<dbReference type="PANTHER" id="PTHR23001:SF7">
    <property type="entry name" value="EUKARYOTIC TRANSLATION INITIATION FACTOR 5"/>
    <property type="match status" value="1"/>
</dbReference>
<dbReference type="CDD" id="cd11561">
    <property type="entry name" value="W2_eIF5"/>
    <property type="match status" value="1"/>
</dbReference>
<keyword evidence="2" id="KW-0396">Initiation factor</keyword>
<dbReference type="SMART" id="SM00515">
    <property type="entry name" value="eIF5C"/>
    <property type="match status" value="1"/>
</dbReference>
<dbReference type="OrthoDB" id="10250831at2759"/>
<dbReference type="Proteomes" id="UP000007799">
    <property type="component" value="Unassembled WGS sequence"/>
</dbReference>
<dbReference type="InterPro" id="IPR016024">
    <property type="entry name" value="ARM-type_fold"/>
</dbReference>
<reference evidence="8" key="1">
    <citation type="submission" date="2009-08" db="EMBL/GenBank/DDBJ databases">
        <title>Annotation of Salpingoeca rosetta.</title>
        <authorList>
            <consortium name="The Broad Institute Genome Sequencing Platform"/>
            <person name="Russ C."/>
            <person name="Cuomo C."/>
            <person name="Burger G."/>
            <person name="Gray M.W."/>
            <person name="Holland P.W.H."/>
            <person name="King N."/>
            <person name="Lang F.B.F."/>
            <person name="Roger A.J."/>
            <person name="Ruiz-Trillo I."/>
            <person name="Young S.K."/>
            <person name="Zeng Q."/>
            <person name="Gargeya S."/>
            <person name="Alvarado L."/>
            <person name="Berlin A."/>
            <person name="Chapman S.B."/>
            <person name="Chen Z."/>
            <person name="Freedman E."/>
            <person name="Gellesch M."/>
            <person name="Goldberg J."/>
            <person name="Griggs A."/>
            <person name="Gujja S."/>
            <person name="Heilman E."/>
            <person name="Heiman D."/>
            <person name="Howarth C."/>
            <person name="Mehta T."/>
            <person name="Neiman D."/>
            <person name="Pearson M."/>
            <person name="Roberts A."/>
            <person name="Saif S."/>
            <person name="Shea T."/>
            <person name="Shenoy N."/>
            <person name="Sisk P."/>
            <person name="Stolte C."/>
            <person name="Sykes S."/>
            <person name="White J."/>
            <person name="Yandava C."/>
            <person name="Haas B."/>
            <person name="Nusbaum C."/>
            <person name="Birren B."/>
        </authorList>
    </citation>
    <scope>NUCLEOTIDE SEQUENCE [LARGE SCALE GENOMIC DNA]</scope>
    <source>
        <strain evidence="8">ATCC 50818</strain>
    </source>
</reference>
<dbReference type="FunFam" id="3.30.30.170:FF:000002">
    <property type="entry name" value="Eukaryotic translation initiation factor 5"/>
    <property type="match status" value="1"/>
</dbReference>
<dbReference type="Pfam" id="PF02020">
    <property type="entry name" value="W2"/>
    <property type="match status" value="1"/>
</dbReference>
<feature type="compositionally biased region" description="Basic and acidic residues" evidence="6">
    <location>
        <begin position="160"/>
        <end position="181"/>
    </location>
</feature>
<dbReference type="eggNOG" id="KOG2767">
    <property type="taxonomic scope" value="Eukaryota"/>
</dbReference>
<dbReference type="SUPFAM" id="SSF100966">
    <property type="entry name" value="Translation initiation factor 2 beta, aIF2beta, N-terminal domain"/>
    <property type="match status" value="1"/>
</dbReference>